<protein>
    <submittedName>
        <fullName evidence="1">Piggybac transposable element-derived protein 4</fullName>
    </submittedName>
</protein>
<gene>
    <name evidence="1" type="ORF">MML48_1g09383</name>
</gene>
<accession>A0ACB9TZC3</accession>
<sequence length="334" mass="38663">MPVLLLPVPSLVNARGRCQHFAIHGDADNINLSDSDFSSDDSVADPAWAPIAKKACNRQSAPQEAEIDFSSSEDEEEEEVNMDDILDNLQRDEMEEDVASIDVDDNSNMWREYLGRHKNFEFSGKQDLQKDMPENVTPIEVFLSIIDDELSVPRKKIPQLACRRLKSLRDTDLLDEELLDDQQSSKCQNNEQFDEVDNQLSGTIDEWDSEDDMPLTKIAQRRTKWTKNAELYVCPEPFREDFGPNILEEIESPVETFLYLFTEQLIKKLVFETNLYSTQEGGRFISTTFDEMKSFLRINIMMGLTRKPSYKDYWSSRHEMRDLFISSAMGRDRP</sequence>
<name>A0ACB9TZC3_HOLOL</name>
<reference evidence="1" key="1">
    <citation type="submission" date="2022-04" db="EMBL/GenBank/DDBJ databases">
        <title>Chromosome-scale genome assembly of Holotrichia oblita Faldermann.</title>
        <authorList>
            <person name="Rongchong L."/>
        </authorList>
    </citation>
    <scope>NUCLEOTIDE SEQUENCE</scope>
    <source>
        <strain evidence="1">81SQS9</strain>
    </source>
</reference>
<keyword evidence="2" id="KW-1185">Reference proteome</keyword>
<proteinExistence type="predicted"/>
<evidence type="ECO:0000313" key="2">
    <source>
        <dbReference type="Proteomes" id="UP001056778"/>
    </source>
</evidence>
<organism evidence="1 2">
    <name type="scientific">Holotrichia oblita</name>
    <name type="common">Chafer beetle</name>
    <dbReference type="NCBI Taxonomy" id="644536"/>
    <lineage>
        <taxon>Eukaryota</taxon>
        <taxon>Metazoa</taxon>
        <taxon>Ecdysozoa</taxon>
        <taxon>Arthropoda</taxon>
        <taxon>Hexapoda</taxon>
        <taxon>Insecta</taxon>
        <taxon>Pterygota</taxon>
        <taxon>Neoptera</taxon>
        <taxon>Endopterygota</taxon>
        <taxon>Coleoptera</taxon>
        <taxon>Polyphaga</taxon>
        <taxon>Scarabaeiformia</taxon>
        <taxon>Scarabaeidae</taxon>
        <taxon>Melolonthinae</taxon>
        <taxon>Holotrichia</taxon>
    </lineage>
</organism>
<dbReference type="Proteomes" id="UP001056778">
    <property type="component" value="Chromosome 1"/>
</dbReference>
<comment type="caution">
    <text evidence="1">The sequence shown here is derived from an EMBL/GenBank/DDBJ whole genome shotgun (WGS) entry which is preliminary data.</text>
</comment>
<evidence type="ECO:0000313" key="1">
    <source>
        <dbReference type="EMBL" id="KAI4472093.1"/>
    </source>
</evidence>
<dbReference type="EMBL" id="CM043015">
    <property type="protein sequence ID" value="KAI4472093.1"/>
    <property type="molecule type" value="Genomic_DNA"/>
</dbReference>